<accession>A0ABU1W245</accession>
<keyword evidence="3" id="KW-1185">Reference proteome</keyword>
<dbReference type="RefSeq" id="WP_310279453.1">
    <property type="nucleotide sequence ID" value="NZ_JAVDWR010000009.1"/>
</dbReference>
<dbReference type="Proteomes" id="UP001257909">
    <property type="component" value="Unassembled WGS sequence"/>
</dbReference>
<protein>
    <submittedName>
        <fullName evidence="2">Uncharacterized protein</fullName>
    </submittedName>
</protein>
<comment type="caution">
    <text evidence="2">The sequence shown here is derived from an EMBL/GenBank/DDBJ whole genome shotgun (WGS) entry which is preliminary data.</text>
</comment>
<organism evidence="2 3">
    <name type="scientific">Rheinheimera soli</name>
    <dbReference type="NCBI Taxonomy" id="443616"/>
    <lineage>
        <taxon>Bacteria</taxon>
        <taxon>Pseudomonadati</taxon>
        <taxon>Pseudomonadota</taxon>
        <taxon>Gammaproteobacteria</taxon>
        <taxon>Chromatiales</taxon>
        <taxon>Chromatiaceae</taxon>
        <taxon>Rheinheimera</taxon>
    </lineage>
</organism>
<keyword evidence="1" id="KW-0732">Signal</keyword>
<proteinExistence type="predicted"/>
<dbReference type="Gene3D" id="3.40.50.10610">
    <property type="entry name" value="ABC-type transport auxiliary lipoprotein component"/>
    <property type="match status" value="1"/>
</dbReference>
<gene>
    <name evidence="2" type="ORF">J2W69_002775</name>
</gene>
<feature type="chain" id="PRO_5045252811" evidence="1">
    <location>
        <begin position="25"/>
        <end position="188"/>
    </location>
</feature>
<dbReference type="PROSITE" id="PS51257">
    <property type="entry name" value="PROKAR_LIPOPROTEIN"/>
    <property type="match status" value="1"/>
</dbReference>
<evidence type="ECO:0000313" key="2">
    <source>
        <dbReference type="EMBL" id="MDR7121818.1"/>
    </source>
</evidence>
<feature type="signal peptide" evidence="1">
    <location>
        <begin position="1"/>
        <end position="24"/>
    </location>
</feature>
<reference evidence="2 3" key="1">
    <citation type="submission" date="2023-07" db="EMBL/GenBank/DDBJ databases">
        <title>Sorghum-associated microbial communities from plants grown in Nebraska, USA.</title>
        <authorList>
            <person name="Schachtman D."/>
        </authorList>
    </citation>
    <scope>NUCLEOTIDE SEQUENCE [LARGE SCALE GENOMIC DNA]</scope>
    <source>
        <strain evidence="2 3">4138</strain>
    </source>
</reference>
<evidence type="ECO:0000313" key="3">
    <source>
        <dbReference type="Proteomes" id="UP001257909"/>
    </source>
</evidence>
<evidence type="ECO:0000256" key="1">
    <source>
        <dbReference type="SAM" id="SignalP"/>
    </source>
</evidence>
<sequence>MMQFKALLTAAVAVVALSACSSNADDQQKYVQLYKEAPQKVMIVVHGGEAVPVELVQAFAKEVPNVVADHGFVVVDAAQRQLTEVPALTDVDAVLYVDIQRWSKDASAIIAAESVVELEFKLVSAKSDQNLWRHQDTHTKTHLYLGGEAVSELIHRAFFEASTTYENRASAVTKKAFSDFPEVLAARR</sequence>
<dbReference type="EMBL" id="JAVDWR010000009">
    <property type="protein sequence ID" value="MDR7121818.1"/>
    <property type="molecule type" value="Genomic_DNA"/>
</dbReference>
<name>A0ABU1W245_9GAMM</name>